<reference evidence="2 3" key="1">
    <citation type="submission" date="2018-10" db="EMBL/GenBank/DDBJ databases">
        <title>Fifty Aureobasidium pullulans genomes reveal a recombining polyextremotolerant generalist.</title>
        <authorList>
            <person name="Gostincar C."/>
            <person name="Turk M."/>
            <person name="Zajc J."/>
            <person name="Gunde-Cimerman N."/>
        </authorList>
    </citation>
    <scope>NUCLEOTIDE SEQUENCE [LARGE SCALE GENOMIC DNA]</scope>
    <source>
        <strain evidence="2 3">EXF-3863</strain>
    </source>
</reference>
<protein>
    <submittedName>
        <fullName evidence="2">Uncharacterized protein</fullName>
    </submittedName>
</protein>
<proteinExistence type="predicted"/>
<accession>A0A4S9SFI8</accession>
<sequence>MIPVANSPTQKRLTFTPNLDPFHLSAAFLQPQHHPANNMDEPEPRSAKDAPHVKRTLEHADDLYDVPGNGEHECLVEGYDVRERLLVISDQIVETTANKIRRVYEDFDPNQEDVWIDVRDV</sequence>
<organism evidence="2 3">
    <name type="scientific">Aureobasidium pullulans</name>
    <name type="common">Black yeast</name>
    <name type="synonym">Pullularia pullulans</name>
    <dbReference type="NCBI Taxonomy" id="5580"/>
    <lineage>
        <taxon>Eukaryota</taxon>
        <taxon>Fungi</taxon>
        <taxon>Dikarya</taxon>
        <taxon>Ascomycota</taxon>
        <taxon>Pezizomycotina</taxon>
        <taxon>Dothideomycetes</taxon>
        <taxon>Dothideomycetidae</taxon>
        <taxon>Dothideales</taxon>
        <taxon>Saccotheciaceae</taxon>
        <taxon>Aureobasidium</taxon>
    </lineage>
</organism>
<dbReference type="EMBL" id="QZBM01000882">
    <property type="protein sequence ID" value="THZ10024.1"/>
    <property type="molecule type" value="Genomic_DNA"/>
</dbReference>
<evidence type="ECO:0000256" key="1">
    <source>
        <dbReference type="SAM" id="MobiDB-lite"/>
    </source>
</evidence>
<gene>
    <name evidence="2" type="ORF">D6C91_09825</name>
</gene>
<comment type="caution">
    <text evidence="2">The sequence shown here is derived from an EMBL/GenBank/DDBJ whole genome shotgun (WGS) entry which is preliminary data.</text>
</comment>
<dbReference type="AlphaFoldDB" id="A0A4S9SFI8"/>
<evidence type="ECO:0000313" key="2">
    <source>
        <dbReference type="EMBL" id="THZ10024.1"/>
    </source>
</evidence>
<feature type="region of interest" description="Disordered" evidence="1">
    <location>
        <begin position="29"/>
        <end position="52"/>
    </location>
</feature>
<evidence type="ECO:0000313" key="3">
    <source>
        <dbReference type="Proteomes" id="UP000308005"/>
    </source>
</evidence>
<name>A0A4S9SFI8_AURPU</name>
<feature type="compositionally biased region" description="Basic and acidic residues" evidence="1">
    <location>
        <begin position="42"/>
        <end position="52"/>
    </location>
</feature>
<dbReference type="Proteomes" id="UP000308005">
    <property type="component" value="Unassembled WGS sequence"/>
</dbReference>